<keyword evidence="4" id="KW-1185">Reference proteome</keyword>
<comment type="caution">
    <text evidence="3">The sequence shown here is derived from an EMBL/GenBank/DDBJ whole genome shotgun (WGS) entry which is preliminary data.</text>
</comment>
<reference evidence="3 4" key="1">
    <citation type="journal article" date="2014" name="Antonie Van Leeuwenhoek">
        <title>Hyphomonas beringensis sp. nov. and Hyphomonas chukchiensis sp. nov., isolated from surface seawater of the Bering Sea and Chukchi Sea.</title>
        <authorList>
            <person name="Li C."/>
            <person name="Lai Q."/>
            <person name="Li G."/>
            <person name="Dong C."/>
            <person name="Wang J."/>
            <person name="Liao Y."/>
            <person name="Shao Z."/>
        </authorList>
    </citation>
    <scope>NUCLEOTIDE SEQUENCE [LARGE SCALE GENOMIC DNA]</scope>
    <source>
        <strain evidence="3 4">PS728</strain>
    </source>
</reference>
<keyword evidence="3" id="KW-0413">Isomerase</keyword>
<protein>
    <submittedName>
        <fullName evidence="3">Enoyl-CoA hydratase/isomerase</fullName>
    </submittedName>
</protein>
<dbReference type="SUPFAM" id="SSF52096">
    <property type="entry name" value="ClpP/crotonase"/>
    <property type="match status" value="1"/>
</dbReference>
<gene>
    <name evidence="3" type="ORF">HPO_03724</name>
</gene>
<comment type="similarity">
    <text evidence="1 2">Belongs to the enoyl-CoA hydratase/isomerase family.</text>
</comment>
<dbReference type="GO" id="GO:0016853">
    <property type="term" value="F:isomerase activity"/>
    <property type="evidence" value="ECO:0007669"/>
    <property type="project" value="UniProtKB-KW"/>
</dbReference>
<dbReference type="STRING" id="1280954.HPO_03724"/>
<dbReference type="Proteomes" id="UP000027100">
    <property type="component" value="Unassembled WGS sequence"/>
</dbReference>
<organism evidence="3 4">
    <name type="scientific">Hyphomonas polymorpha PS728</name>
    <dbReference type="NCBI Taxonomy" id="1280954"/>
    <lineage>
        <taxon>Bacteria</taxon>
        <taxon>Pseudomonadati</taxon>
        <taxon>Pseudomonadota</taxon>
        <taxon>Alphaproteobacteria</taxon>
        <taxon>Hyphomonadales</taxon>
        <taxon>Hyphomonadaceae</taxon>
        <taxon>Hyphomonas</taxon>
    </lineage>
</organism>
<dbReference type="EMBL" id="ARYM01000003">
    <property type="protein sequence ID" value="KCZ99970.1"/>
    <property type="molecule type" value="Genomic_DNA"/>
</dbReference>
<dbReference type="CDD" id="cd06558">
    <property type="entry name" value="crotonase-like"/>
    <property type="match status" value="1"/>
</dbReference>
<dbReference type="PATRIC" id="fig|1280954.3.peg.758"/>
<dbReference type="InterPro" id="IPR018376">
    <property type="entry name" value="Enoyl-CoA_hyd/isom_CS"/>
</dbReference>
<proteinExistence type="inferred from homology"/>
<dbReference type="GO" id="GO:0006635">
    <property type="term" value="P:fatty acid beta-oxidation"/>
    <property type="evidence" value="ECO:0007669"/>
    <property type="project" value="TreeGrafter"/>
</dbReference>
<accession>A0A062VC07</accession>
<dbReference type="InterPro" id="IPR001753">
    <property type="entry name" value="Enoyl-CoA_hydra/iso"/>
</dbReference>
<dbReference type="eggNOG" id="COG1024">
    <property type="taxonomic scope" value="Bacteria"/>
</dbReference>
<evidence type="ECO:0000256" key="2">
    <source>
        <dbReference type="RuleBase" id="RU003707"/>
    </source>
</evidence>
<dbReference type="Gene3D" id="3.90.226.10">
    <property type="entry name" value="2-enoyl-CoA Hydratase, Chain A, domain 1"/>
    <property type="match status" value="1"/>
</dbReference>
<evidence type="ECO:0000256" key="1">
    <source>
        <dbReference type="ARBA" id="ARBA00005254"/>
    </source>
</evidence>
<dbReference type="InterPro" id="IPR029045">
    <property type="entry name" value="ClpP/crotonase-like_dom_sf"/>
</dbReference>
<dbReference type="PANTHER" id="PTHR11941:SF54">
    <property type="entry name" value="ENOYL-COA HYDRATASE, MITOCHONDRIAL"/>
    <property type="match status" value="1"/>
</dbReference>
<evidence type="ECO:0000313" key="4">
    <source>
        <dbReference type="Proteomes" id="UP000027100"/>
    </source>
</evidence>
<sequence length="252" mass="26942">MPLSDHTVSFQRSGAVALIEFSRPPANFFSAALLAEIVAAFERADADPDVRAIVLASEGKNFCAGADLAGEDNDPFELYDQAERLFAIRKPSVAAVQGAAIGGGLGLALAADFRVVTTGTRLSANFVKLGMHPGFAMTATLPRLVGDQCAALLFLTARRVSGEEAVNMGLADIMAPSEDLLNAALALAGEIAENAPLAVEATRATLRREFSQHVRRHTSEEARRQLQLKRTEDFAEGVAAVNARRPGNWKRR</sequence>
<dbReference type="PANTHER" id="PTHR11941">
    <property type="entry name" value="ENOYL-COA HYDRATASE-RELATED"/>
    <property type="match status" value="1"/>
</dbReference>
<evidence type="ECO:0000313" key="3">
    <source>
        <dbReference type="EMBL" id="KCZ99970.1"/>
    </source>
</evidence>
<dbReference type="PROSITE" id="PS00166">
    <property type="entry name" value="ENOYL_COA_HYDRATASE"/>
    <property type="match status" value="1"/>
</dbReference>
<dbReference type="Pfam" id="PF00378">
    <property type="entry name" value="ECH_1"/>
    <property type="match status" value="1"/>
</dbReference>
<dbReference type="AlphaFoldDB" id="A0A062VC07"/>
<name>A0A062VC07_9PROT</name>